<dbReference type="Gene3D" id="3.30.1460.30">
    <property type="entry name" value="YgaC/TfoX-N like chaperone"/>
    <property type="match status" value="1"/>
</dbReference>
<comment type="caution">
    <text evidence="2">The sequence shown here is derived from an EMBL/GenBank/DDBJ whole genome shotgun (WGS) entry which is preliminary data.</text>
</comment>
<organism evidence="2 3">
    <name type="scientific">Lysobacter stagni</name>
    <dbReference type="NCBI Taxonomy" id="3045172"/>
    <lineage>
        <taxon>Bacteria</taxon>
        <taxon>Pseudomonadati</taxon>
        <taxon>Pseudomonadota</taxon>
        <taxon>Gammaproteobacteria</taxon>
        <taxon>Lysobacterales</taxon>
        <taxon>Lysobacteraceae</taxon>
        <taxon>Lysobacter</taxon>
    </lineage>
</organism>
<gene>
    <name evidence="2" type="ORF">QLQ15_09640</name>
</gene>
<name>A0ABT6XGA1_9GAMM</name>
<dbReference type="PANTHER" id="PTHR36121">
    <property type="entry name" value="PROTEIN SXY"/>
    <property type="match status" value="1"/>
</dbReference>
<evidence type="ECO:0000313" key="3">
    <source>
        <dbReference type="Proteomes" id="UP001321580"/>
    </source>
</evidence>
<dbReference type="PANTHER" id="PTHR36121:SF1">
    <property type="entry name" value="PROTEIN SXY"/>
    <property type="match status" value="1"/>
</dbReference>
<reference evidence="2 3" key="1">
    <citation type="submission" date="2023-05" db="EMBL/GenBank/DDBJ databases">
        <title>Lysobacter sp. strain LF1 Genome sequencing and assembly.</title>
        <authorList>
            <person name="Jung Y."/>
        </authorList>
    </citation>
    <scope>NUCLEOTIDE SEQUENCE [LARGE SCALE GENOMIC DNA]</scope>
    <source>
        <strain evidence="2 3">LF1</strain>
    </source>
</reference>
<dbReference type="InterPro" id="IPR047525">
    <property type="entry name" value="TfoX-like"/>
</dbReference>
<evidence type="ECO:0000259" key="1">
    <source>
        <dbReference type="Pfam" id="PF04993"/>
    </source>
</evidence>
<proteinExistence type="predicted"/>
<dbReference type="RefSeq" id="WP_283212575.1">
    <property type="nucleotide sequence ID" value="NZ_JASGBI010000001.1"/>
</dbReference>
<feature type="domain" description="TfoX N-terminal" evidence="1">
    <location>
        <begin position="11"/>
        <end position="103"/>
    </location>
</feature>
<dbReference type="Pfam" id="PF04993">
    <property type="entry name" value="TfoX_N"/>
    <property type="match status" value="1"/>
</dbReference>
<dbReference type="Proteomes" id="UP001321580">
    <property type="component" value="Unassembled WGS sequence"/>
</dbReference>
<dbReference type="InterPro" id="IPR007076">
    <property type="entry name" value="TfoX_N"/>
</dbReference>
<protein>
    <submittedName>
        <fullName evidence="2">TfoX/Sxy family protein</fullName>
    </submittedName>
</protein>
<sequence length="112" mass="12330">MSNALIAHLHDLLDPLGAVTTRPMFGGHGVYLDGVMIGVIMEDALYLKVDAETRLHFEAAGSQPYVYLGQEAPITMSYWLVPDEAMESAQAMRPWAELARAAALRSGRTKKR</sequence>
<accession>A0ABT6XGA1</accession>
<keyword evidence="3" id="KW-1185">Reference proteome</keyword>
<dbReference type="EMBL" id="JASGBI010000001">
    <property type="protein sequence ID" value="MDI9239172.1"/>
    <property type="molecule type" value="Genomic_DNA"/>
</dbReference>
<dbReference type="SUPFAM" id="SSF159894">
    <property type="entry name" value="YgaC/TfoX-N like"/>
    <property type="match status" value="1"/>
</dbReference>
<evidence type="ECO:0000313" key="2">
    <source>
        <dbReference type="EMBL" id="MDI9239172.1"/>
    </source>
</evidence>